<gene>
    <name evidence="2" type="ORF">VW35_15125</name>
</gene>
<evidence type="ECO:0000313" key="2">
    <source>
        <dbReference type="EMBL" id="KKB77475.1"/>
    </source>
</evidence>
<evidence type="ECO:0000256" key="1">
    <source>
        <dbReference type="SAM" id="Phobius"/>
    </source>
</evidence>
<keyword evidence="1" id="KW-0472">Membrane</keyword>
<reference evidence="2 3" key="1">
    <citation type="submission" date="2015-03" db="EMBL/GenBank/DDBJ databases">
        <authorList>
            <person name="Hassan Y.I."/>
            <person name="Lepp D."/>
            <person name="Zhou T."/>
        </authorList>
    </citation>
    <scope>NUCLEOTIDE SEQUENCE [LARGE SCALE GENOMIC DNA]</scope>
    <source>
        <strain evidence="2 3">GH2-10</strain>
    </source>
</reference>
<sequence>MRHIEIRALKLICNIVNLAAMIMVLFLGAVSVEAGDGAPSHGLSIEMQAADHHAVEEEASVHHHGGGAAVHCGAPILGAENPEFECVIHVAEVTYSHPTVIAWHEPQFEDLKPPRR</sequence>
<proteinExistence type="predicted"/>
<organism evidence="2 3">
    <name type="scientific">Devosia soli</name>
    <dbReference type="NCBI Taxonomy" id="361041"/>
    <lineage>
        <taxon>Bacteria</taxon>
        <taxon>Pseudomonadati</taxon>
        <taxon>Pseudomonadota</taxon>
        <taxon>Alphaproteobacteria</taxon>
        <taxon>Hyphomicrobiales</taxon>
        <taxon>Devosiaceae</taxon>
        <taxon>Devosia</taxon>
    </lineage>
</organism>
<dbReference type="PATRIC" id="fig|361041.3.peg.2416"/>
<feature type="transmembrane region" description="Helical" evidence="1">
    <location>
        <begin position="12"/>
        <end position="32"/>
    </location>
</feature>
<dbReference type="RefSeq" id="WP_046143924.1">
    <property type="nucleotide sequence ID" value="NZ_LAJG01000025.1"/>
</dbReference>
<protein>
    <submittedName>
        <fullName evidence="2">Uncharacterized protein</fullName>
    </submittedName>
</protein>
<evidence type="ECO:0000313" key="3">
    <source>
        <dbReference type="Proteomes" id="UP000033514"/>
    </source>
</evidence>
<dbReference type="Proteomes" id="UP000033514">
    <property type="component" value="Unassembled WGS sequence"/>
</dbReference>
<accession>A0A0F5L5G5</accession>
<dbReference type="EMBL" id="LAJG01000025">
    <property type="protein sequence ID" value="KKB77475.1"/>
    <property type="molecule type" value="Genomic_DNA"/>
</dbReference>
<keyword evidence="1" id="KW-0812">Transmembrane</keyword>
<dbReference type="AlphaFoldDB" id="A0A0F5L5G5"/>
<comment type="caution">
    <text evidence="2">The sequence shown here is derived from an EMBL/GenBank/DDBJ whole genome shotgun (WGS) entry which is preliminary data.</text>
</comment>
<keyword evidence="1" id="KW-1133">Transmembrane helix</keyword>
<keyword evidence="3" id="KW-1185">Reference proteome</keyword>
<name>A0A0F5L5G5_9HYPH</name>